<gene>
    <name evidence="2" type="ORF">EG19_11975</name>
</gene>
<dbReference type="EMBL" id="JMFG01000008">
    <property type="protein sequence ID" value="KDA54426.1"/>
    <property type="molecule type" value="Genomic_DNA"/>
</dbReference>
<reference evidence="2 3" key="1">
    <citation type="submission" date="2014-04" db="EMBL/GenBank/DDBJ databases">
        <title>The Genome Sequence of Thermoanaerobaculum aquaticum MP-01, The First Cultivated Group 23 Acidobacterium.</title>
        <authorList>
            <person name="Stamps B.W."/>
            <person name="Losey N.A."/>
            <person name="Lawson P.A."/>
            <person name="Stevenson B.S."/>
        </authorList>
    </citation>
    <scope>NUCLEOTIDE SEQUENCE [LARGE SCALE GENOMIC DNA]</scope>
    <source>
        <strain evidence="2 3">MP-01</strain>
    </source>
</reference>
<dbReference type="RefSeq" id="WP_038047708.1">
    <property type="nucleotide sequence ID" value="NZ_JMFG01000008.1"/>
</dbReference>
<dbReference type="AlphaFoldDB" id="A0A062Y228"/>
<dbReference type="InterPro" id="IPR046487">
    <property type="entry name" value="DUF6580"/>
</dbReference>
<accession>A0A062Y228</accession>
<feature type="transmembrane region" description="Helical" evidence="1">
    <location>
        <begin position="144"/>
        <end position="168"/>
    </location>
</feature>
<feature type="transmembrane region" description="Helical" evidence="1">
    <location>
        <begin position="36"/>
        <end position="61"/>
    </location>
</feature>
<comment type="caution">
    <text evidence="2">The sequence shown here is derived from an EMBL/GenBank/DDBJ whole genome shotgun (WGS) entry which is preliminary data.</text>
</comment>
<protein>
    <recommendedName>
        <fullName evidence="4">Rod shape-determining protein MreD</fullName>
    </recommendedName>
</protein>
<name>A0A062Y228_9BACT</name>
<sequence length="178" mass="18792">MGRFWNRITVATGVVLAVALLRLVPHPPNVAPVTALALFAGATFGRRLLGFFVPLAAMLLSDSLLELLTGQGFHPHMPVVYGTFALVVLLGSFLKERLQVGRVALASVAASTLFYLTTNFAVWASGTMYPHTAAGLIACYIAALPFYGLSLVGDLTFAALIFAAYSALVRHLPAASAS</sequence>
<feature type="transmembrane region" description="Helical" evidence="1">
    <location>
        <begin position="103"/>
        <end position="124"/>
    </location>
</feature>
<keyword evidence="1" id="KW-0812">Transmembrane</keyword>
<keyword evidence="3" id="KW-1185">Reference proteome</keyword>
<dbReference type="Proteomes" id="UP000027284">
    <property type="component" value="Unassembled WGS sequence"/>
</dbReference>
<evidence type="ECO:0008006" key="4">
    <source>
        <dbReference type="Google" id="ProtNLM"/>
    </source>
</evidence>
<evidence type="ECO:0000313" key="2">
    <source>
        <dbReference type="EMBL" id="KDA54426.1"/>
    </source>
</evidence>
<proteinExistence type="predicted"/>
<evidence type="ECO:0000313" key="3">
    <source>
        <dbReference type="Proteomes" id="UP000027284"/>
    </source>
</evidence>
<evidence type="ECO:0000256" key="1">
    <source>
        <dbReference type="SAM" id="Phobius"/>
    </source>
</evidence>
<feature type="transmembrane region" description="Helical" evidence="1">
    <location>
        <begin position="73"/>
        <end position="91"/>
    </location>
</feature>
<organism evidence="2 3">
    <name type="scientific">Thermoanaerobaculum aquaticum</name>
    <dbReference type="NCBI Taxonomy" id="1312852"/>
    <lineage>
        <taxon>Bacteria</taxon>
        <taxon>Pseudomonadati</taxon>
        <taxon>Acidobacteriota</taxon>
        <taxon>Thermoanaerobaculia</taxon>
        <taxon>Thermoanaerobaculales</taxon>
        <taxon>Thermoanaerobaculaceae</taxon>
        <taxon>Thermoanaerobaculum</taxon>
    </lineage>
</organism>
<keyword evidence="1" id="KW-1133">Transmembrane helix</keyword>
<keyword evidence="1" id="KW-0472">Membrane</keyword>
<feature type="transmembrane region" description="Helical" evidence="1">
    <location>
        <begin position="6"/>
        <end position="24"/>
    </location>
</feature>
<dbReference type="STRING" id="1312852.EG19_11975"/>
<dbReference type="Pfam" id="PF20221">
    <property type="entry name" value="DUF6580"/>
    <property type="match status" value="1"/>
</dbReference>
<dbReference type="OrthoDB" id="9806699at2"/>